<dbReference type="OrthoDB" id="185373at2759"/>
<feature type="repeat" description="PPR" evidence="3">
    <location>
        <begin position="114"/>
        <end position="148"/>
    </location>
</feature>
<dbReference type="NCBIfam" id="TIGR00756">
    <property type="entry name" value="PPR"/>
    <property type="match status" value="3"/>
</dbReference>
<keyword evidence="5" id="KW-1185">Reference proteome</keyword>
<accession>A0A9P0ZER9</accession>
<feature type="repeat" description="PPR" evidence="3">
    <location>
        <begin position="79"/>
        <end position="113"/>
    </location>
</feature>
<evidence type="ECO:0008006" key="6">
    <source>
        <dbReference type="Google" id="ProtNLM"/>
    </source>
</evidence>
<reference evidence="4" key="1">
    <citation type="submission" date="2022-07" db="EMBL/GenBank/DDBJ databases">
        <authorList>
            <person name="Macas J."/>
            <person name="Novak P."/>
            <person name="Neumann P."/>
        </authorList>
    </citation>
    <scope>NUCLEOTIDE SEQUENCE</scope>
</reference>
<evidence type="ECO:0000256" key="1">
    <source>
        <dbReference type="ARBA" id="ARBA00007626"/>
    </source>
</evidence>
<comment type="similarity">
    <text evidence="1">Belongs to the PPR family. P subfamily.</text>
</comment>
<dbReference type="InterPro" id="IPR002885">
    <property type="entry name" value="PPR_rpt"/>
</dbReference>
<protein>
    <recommendedName>
        <fullName evidence="6">Pentatricopeptide repeat-containing protein</fullName>
    </recommendedName>
</protein>
<dbReference type="Gene3D" id="1.25.40.10">
    <property type="entry name" value="Tetratricopeptide repeat domain"/>
    <property type="match status" value="1"/>
</dbReference>
<keyword evidence="2" id="KW-0677">Repeat</keyword>
<organism evidence="4 5">
    <name type="scientific">Cuscuta europaea</name>
    <name type="common">European dodder</name>
    <dbReference type="NCBI Taxonomy" id="41803"/>
    <lineage>
        <taxon>Eukaryota</taxon>
        <taxon>Viridiplantae</taxon>
        <taxon>Streptophyta</taxon>
        <taxon>Embryophyta</taxon>
        <taxon>Tracheophyta</taxon>
        <taxon>Spermatophyta</taxon>
        <taxon>Magnoliopsida</taxon>
        <taxon>eudicotyledons</taxon>
        <taxon>Gunneridae</taxon>
        <taxon>Pentapetalae</taxon>
        <taxon>asterids</taxon>
        <taxon>lamiids</taxon>
        <taxon>Solanales</taxon>
        <taxon>Convolvulaceae</taxon>
        <taxon>Cuscuteae</taxon>
        <taxon>Cuscuta</taxon>
        <taxon>Cuscuta subgen. Cuscuta</taxon>
    </lineage>
</organism>
<proteinExistence type="inferred from homology"/>
<dbReference type="InterPro" id="IPR011990">
    <property type="entry name" value="TPR-like_helical_dom_sf"/>
</dbReference>
<evidence type="ECO:0000313" key="4">
    <source>
        <dbReference type="EMBL" id="CAH9100293.1"/>
    </source>
</evidence>
<feature type="repeat" description="PPR" evidence="3">
    <location>
        <begin position="44"/>
        <end position="78"/>
    </location>
</feature>
<feature type="non-terminal residue" evidence="4">
    <location>
        <position position="156"/>
    </location>
</feature>
<evidence type="ECO:0000256" key="2">
    <source>
        <dbReference type="ARBA" id="ARBA00022737"/>
    </source>
</evidence>
<evidence type="ECO:0000256" key="3">
    <source>
        <dbReference type="PROSITE-ProRule" id="PRU00708"/>
    </source>
</evidence>
<sequence>MRTNKGALSTKLLNISVAYLCKSKQLEEAEELLVDGIRVGVQLDVVTYNTLIPAYCQFFGINEGYSVLERMRESGIRPDVVTYNSLISGAARHSLLSRCIDLFDEMLGSDVFPDIWSYNMLMHCYFKSGKPDEGYRIFRDILLKGFPPGKATFNIL</sequence>
<dbReference type="AlphaFoldDB" id="A0A9P0ZER9"/>
<comment type="caution">
    <text evidence="4">The sequence shown here is derived from an EMBL/GenBank/DDBJ whole genome shotgun (WGS) entry which is preliminary data.</text>
</comment>
<dbReference type="PANTHER" id="PTHR47941">
    <property type="entry name" value="PENTATRICOPEPTIDE REPEAT-CONTAINING PROTEIN 3, MITOCHONDRIAL"/>
    <property type="match status" value="1"/>
</dbReference>
<gene>
    <name evidence="4" type="ORF">CEURO_LOCUS14872</name>
</gene>
<name>A0A9P0ZER9_CUSEU</name>
<dbReference type="EMBL" id="CAMAPE010000038">
    <property type="protein sequence ID" value="CAH9100293.1"/>
    <property type="molecule type" value="Genomic_DNA"/>
</dbReference>
<dbReference type="Pfam" id="PF13041">
    <property type="entry name" value="PPR_2"/>
    <property type="match status" value="2"/>
</dbReference>
<dbReference type="Proteomes" id="UP001152484">
    <property type="component" value="Unassembled WGS sequence"/>
</dbReference>
<evidence type="ECO:0000313" key="5">
    <source>
        <dbReference type="Proteomes" id="UP001152484"/>
    </source>
</evidence>
<dbReference type="PROSITE" id="PS51375">
    <property type="entry name" value="PPR"/>
    <property type="match status" value="3"/>
</dbReference>